<dbReference type="AlphaFoldDB" id="A0AA39T9R7"/>
<feature type="region of interest" description="Disordered" evidence="1">
    <location>
        <begin position="1"/>
        <end position="22"/>
    </location>
</feature>
<evidence type="ECO:0000313" key="3">
    <source>
        <dbReference type="Proteomes" id="UP001168877"/>
    </source>
</evidence>
<gene>
    <name evidence="2" type="ORF">LWI29_038288</name>
</gene>
<name>A0AA39T9R7_ACESA</name>
<organism evidence="2 3">
    <name type="scientific">Acer saccharum</name>
    <name type="common">Sugar maple</name>
    <dbReference type="NCBI Taxonomy" id="4024"/>
    <lineage>
        <taxon>Eukaryota</taxon>
        <taxon>Viridiplantae</taxon>
        <taxon>Streptophyta</taxon>
        <taxon>Embryophyta</taxon>
        <taxon>Tracheophyta</taxon>
        <taxon>Spermatophyta</taxon>
        <taxon>Magnoliopsida</taxon>
        <taxon>eudicotyledons</taxon>
        <taxon>Gunneridae</taxon>
        <taxon>Pentapetalae</taxon>
        <taxon>rosids</taxon>
        <taxon>malvids</taxon>
        <taxon>Sapindales</taxon>
        <taxon>Sapindaceae</taxon>
        <taxon>Hippocastanoideae</taxon>
        <taxon>Acereae</taxon>
        <taxon>Acer</taxon>
    </lineage>
</organism>
<evidence type="ECO:0000313" key="2">
    <source>
        <dbReference type="EMBL" id="KAK0606487.1"/>
    </source>
</evidence>
<dbReference type="EMBL" id="JAUESC010000002">
    <property type="protein sequence ID" value="KAK0606487.1"/>
    <property type="molecule type" value="Genomic_DNA"/>
</dbReference>
<reference evidence="2" key="2">
    <citation type="submission" date="2023-06" db="EMBL/GenBank/DDBJ databases">
        <authorList>
            <person name="Swenson N.G."/>
            <person name="Wegrzyn J.L."/>
            <person name="Mcevoy S.L."/>
        </authorList>
    </citation>
    <scope>NUCLEOTIDE SEQUENCE</scope>
    <source>
        <strain evidence="2">NS2018</strain>
        <tissue evidence="2">Leaf</tissue>
    </source>
</reference>
<protein>
    <recommendedName>
        <fullName evidence="4">Retrotransposon Copia-like N-terminal domain-containing protein</fullName>
    </recommendedName>
</protein>
<feature type="compositionally biased region" description="Low complexity" evidence="1">
    <location>
        <begin position="1"/>
        <end position="21"/>
    </location>
</feature>
<dbReference type="PANTHER" id="PTHR47481:SF28">
    <property type="entry name" value="RETROTRANSPOSON COPIA-LIKE N-TERMINAL DOMAIN-CONTAINING PROTEIN"/>
    <property type="match status" value="1"/>
</dbReference>
<evidence type="ECO:0008006" key="4">
    <source>
        <dbReference type="Google" id="ProtNLM"/>
    </source>
</evidence>
<keyword evidence="3" id="KW-1185">Reference proteome</keyword>
<reference evidence="2" key="1">
    <citation type="journal article" date="2022" name="Plant J.">
        <title>Strategies of tolerance reflected in two North American maple genomes.</title>
        <authorList>
            <person name="McEvoy S.L."/>
            <person name="Sezen U.U."/>
            <person name="Trouern-Trend A."/>
            <person name="McMahon S.M."/>
            <person name="Schaberg P.G."/>
            <person name="Yang J."/>
            <person name="Wegrzyn J.L."/>
            <person name="Swenson N.G."/>
        </authorList>
    </citation>
    <scope>NUCLEOTIDE SEQUENCE</scope>
    <source>
        <strain evidence="2">NS2018</strain>
    </source>
</reference>
<evidence type="ECO:0000256" key="1">
    <source>
        <dbReference type="SAM" id="MobiDB-lite"/>
    </source>
</evidence>
<accession>A0AA39T9R7</accession>
<sequence>MANNQSNNSSTTQSPNASSSSTKAMDFSSLAKTLSLNLTLKLDHTNYIYWKTQVLTAIEALDLEGFITGEKTPPPKLITVETGDTTEQQENPDFLNFKKSDKLLMSWIFSTLTPSVLGQVTNSKSSFKVWSKIERTYA</sequence>
<comment type="caution">
    <text evidence="2">The sequence shown here is derived from an EMBL/GenBank/DDBJ whole genome shotgun (WGS) entry which is preliminary data.</text>
</comment>
<dbReference type="PANTHER" id="PTHR47481">
    <property type="match status" value="1"/>
</dbReference>
<dbReference type="Proteomes" id="UP001168877">
    <property type="component" value="Unassembled WGS sequence"/>
</dbReference>
<proteinExistence type="predicted"/>